<feature type="domain" description="FBA" evidence="4">
    <location>
        <begin position="382"/>
        <end position="558"/>
    </location>
</feature>
<dbReference type="FunFam" id="1.20.1280.50:FF:000002">
    <property type="entry name" value="F-box only protein 44"/>
    <property type="match status" value="2"/>
</dbReference>
<dbReference type="AlphaFoldDB" id="F6XH68"/>
<feature type="domain" description="F-box" evidence="3">
    <location>
        <begin position="25"/>
        <end position="72"/>
    </location>
</feature>
<dbReference type="Bgee" id="ENSMMUG00000014544">
    <property type="expression patterns" value="Expressed in hindlimb stylopod muscle and 21 other cell types or tissues"/>
</dbReference>
<dbReference type="SUPFAM" id="SSF81383">
    <property type="entry name" value="F-box domain"/>
    <property type="match status" value="2"/>
</dbReference>
<evidence type="ECO:0000256" key="1">
    <source>
        <dbReference type="ARBA" id="ARBA00022786"/>
    </source>
</evidence>
<dbReference type="PROSITE" id="PS50181">
    <property type="entry name" value="FBOX"/>
    <property type="match status" value="2"/>
</dbReference>
<sequence>MGAWASRGRAARVPAPEPESEPEEALDLSQLPPELLLVVLSHVPPRTLLGRCRQVCRGWRALVDGQALWLLILARDHSATGRALLHLARSCQSPARNARPCPLGRFCARRPIGRNLIRNPCGQEGLRKWMVQHGGDGWVVEENRTTVPGAPSQTCFVTSFSWCRKKQVLDLEEEGLWPELLDSGRIEICVSDWWGARHDSGCMYRLLVQLLDANQTVLDKFSAVPDPIPQWNNNACLHSFVLLPKLECNGAMSAHCELRLPGSSDSPASASQVAGITGLRLLEMGARLSRRRLPADPSLALDALPPELLVQVLSHVPPRALVTRCRPVCRAWRDIVDGPTVWLLQLARDRSAEGRALYAVAQRCLPSNEDKEEFPLCALARYCLRAPFRRNLIFNSCGEQGFRGWEVEHGGNGWAIEKNLTPVPGAPSQTCFVTSFEWCSKRQLVDLVMEGVWQELLDSAQIEICVADWWGARENCGCVYQLRVRLLDVYEKEVVKFSASPDPVLQWTERGCRQVSHVFTNFGKGIRYVSFEQYGRDVSSWVGHYGALVTHSSVRVRIRLS</sequence>
<dbReference type="InParanoid" id="F6XH68"/>
<evidence type="ECO:0000313" key="6">
    <source>
        <dbReference type="Proteomes" id="UP000006718"/>
    </source>
</evidence>
<proteinExistence type="predicted"/>
<dbReference type="Ensembl" id="ENSMMUT00000038519.3">
    <property type="protein sequence ID" value="ENSMMUP00000031620.3"/>
    <property type="gene ID" value="ENSMMUG00000014544.4"/>
</dbReference>
<dbReference type="Gene3D" id="2.60.120.260">
    <property type="entry name" value="Galactose-binding domain-like"/>
    <property type="match status" value="2"/>
</dbReference>
<dbReference type="InterPro" id="IPR039752">
    <property type="entry name" value="F-box_only"/>
</dbReference>
<feature type="region of interest" description="Disordered" evidence="2">
    <location>
        <begin position="1"/>
        <end position="26"/>
    </location>
</feature>
<evidence type="ECO:0000259" key="4">
    <source>
        <dbReference type="PROSITE" id="PS51114"/>
    </source>
</evidence>
<dbReference type="SMR" id="F6XH68"/>
<dbReference type="PANTHER" id="PTHR12125">
    <property type="entry name" value="F-BOX ONLY PROTEIN 6-LIKE PROTEIN"/>
    <property type="match status" value="1"/>
</dbReference>
<dbReference type="PANTHER" id="PTHR12125:SF7">
    <property type="entry name" value="F-BOX ONLY PROTEIN 17"/>
    <property type="match status" value="1"/>
</dbReference>
<reference evidence="5" key="4">
    <citation type="submission" date="2025-09" db="UniProtKB">
        <authorList>
            <consortium name="Ensembl"/>
        </authorList>
    </citation>
    <scope>IDENTIFICATION</scope>
    <source>
        <strain evidence="5">17573</strain>
    </source>
</reference>
<dbReference type="InterPro" id="IPR008979">
    <property type="entry name" value="Galactose-bd-like_sf"/>
</dbReference>
<organism evidence="5 6">
    <name type="scientific">Macaca mulatta</name>
    <name type="common">Rhesus macaque</name>
    <dbReference type="NCBI Taxonomy" id="9544"/>
    <lineage>
        <taxon>Eukaryota</taxon>
        <taxon>Metazoa</taxon>
        <taxon>Chordata</taxon>
        <taxon>Craniata</taxon>
        <taxon>Vertebrata</taxon>
        <taxon>Euteleostomi</taxon>
        <taxon>Mammalia</taxon>
        <taxon>Eutheria</taxon>
        <taxon>Euarchontoglires</taxon>
        <taxon>Primates</taxon>
        <taxon>Haplorrhini</taxon>
        <taxon>Catarrhini</taxon>
        <taxon>Cercopithecidae</taxon>
        <taxon>Cercopithecinae</taxon>
        <taxon>Macaca</taxon>
    </lineage>
</organism>
<gene>
    <name evidence="5 7" type="primary">FBXO17</name>
</gene>
<dbReference type="SMART" id="SM00256">
    <property type="entry name" value="FBOX"/>
    <property type="match status" value="2"/>
</dbReference>
<dbReference type="Pfam" id="PF12937">
    <property type="entry name" value="F-box-like"/>
    <property type="match status" value="1"/>
</dbReference>
<dbReference type="SUPFAM" id="SSF49785">
    <property type="entry name" value="Galactose-binding domain-like"/>
    <property type="match status" value="2"/>
</dbReference>
<dbReference type="HOGENOM" id="CLU_068548_1_0_1"/>
<dbReference type="Pfam" id="PF00646">
    <property type="entry name" value="F-box"/>
    <property type="match status" value="1"/>
</dbReference>
<dbReference type="InterPro" id="IPR007397">
    <property type="entry name" value="F-box-assoc_dom"/>
</dbReference>
<evidence type="ECO:0000313" key="5">
    <source>
        <dbReference type="Ensembl" id="ENSMMUP00000031620.3"/>
    </source>
</evidence>
<dbReference type="GO" id="GO:0005737">
    <property type="term" value="C:cytoplasm"/>
    <property type="evidence" value="ECO:0007669"/>
    <property type="project" value="UniProtKB-ARBA"/>
</dbReference>
<reference evidence="5" key="2">
    <citation type="submission" date="2019-01" db="EMBL/GenBank/DDBJ databases">
        <authorList>
            <person name="Graves T."/>
            <person name="Eichler E.E."/>
            <person name="Wilson R.K."/>
        </authorList>
    </citation>
    <scope>NUCLEOTIDE SEQUENCE [LARGE SCALE GENOMIC DNA]</scope>
    <source>
        <strain evidence="5">17573</strain>
    </source>
</reference>
<name>F6XH68_MACMU</name>
<dbReference type="eggNOG" id="ENOG502RZA6">
    <property type="taxonomic scope" value="Eukaryota"/>
</dbReference>
<dbReference type="Pfam" id="PF04300">
    <property type="entry name" value="FBA"/>
    <property type="match status" value="2"/>
</dbReference>
<dbReference type="PROSITE" id="PS51114">
    <property type="entry name" value="FBA"/>
    <property type="match status" value="2"/>
</dbReference>
<dbReference type="STRING" id="9544.ENSMMUP00000031620"/>
<keyword evidence="1" id="KW-0833">Ubl conjugation pathway</keyword>
<accession>F6XH68</accession>
<dbReference type="FunFam" id="2.60.120.260:FF:000012">
    <property type="entry name" value="F-box only protein 2"/>
    <property type="match status" value="2"/>
</dbReference>
<evidence type="ECO:0000256" key="2">
    <source>
        <dbReference type="SAM" id="MobiDB-lite"/>
    </source>
</evidence>
<dbReference type="Gene3D" id="1.20.1280.50">
    <property type="match status" value="2"/>
</dbReference>
<keyword evidence="6" id="KW-1185">Reference proteome</keyword>
<dbReference type="SMART" id="SM01198">
    <property type="entry name" value="FBA"/>
    <property type="match status" value="2"/>
</dbReference>
<protein>
    <submittedName>
        <fullName evidence="5">F-box protein 17</fullName>
    </submittedName>
</protein>
<dbReference type="InterPro" id="IPR001810">
    <property type="entry name" value="F-box_dom"/>
</dbReference>
<dbReference type="Proteomes" id="UP000006718">
    <property type="component" value="Chromosome 19"/>
</dbReference>
<reference evidence="6" key="1">
    <citation type="journal article" date="2007" name="Science">
        <title>Evolutionary and biomedical insights from the rhesus macaque genome.</title>
        <authorList>
            <person name="Gibbs R.A."/>
            <person name="Rogers J."/>
            <person name="Katze M.G."/>
            <person name="Bumgarner R."/>
            <person name="Weinstock G.M."/>
            <person name="Mardis E.R."/>
            <person name="Remington K.A."/>
            <person name="Strausberg R.L."/>
            <person name="Venter J.C."/>
            <person name="Wilson R.K."/>
            <person name="Batzer M.A."/>
            <person name="Bustamante C.D."/>
            <person name="Eichler E.E."/>
            <person name="Hahn M.W."/>
            <person name="Hardison R.C."/>
            <person name="Makova K.D."/>
            <person name="Miller W."/>
            <person name="Milosavljevic A."/>
            <person name="Palermo R.E."/>
            <person name="Siepel A."/>
            <person name="Sikela J.M."/>
            <person name="Attaway T."/>
            <person name="Bell S."/>
            <person name="Bernard K.E."/>
            <person name="Buhay C.J."/>
            <person name="Chandrabose M.N."/>
            <person name="Dao M."/>
            <person name="Davis C."/>
            <person name="Delehaunty K.D."/>
            <person name="Ding Y."/>
            <person name="Dinh H.H."/>
            <person name="Dugan-Rocha S."/>
            <person name="Fulton L.A."/>
            <person name="Gabisi R.A."/>
            <person name="Garner T.T."/>
            <person name="Godfrey J."/>
            <person name="Hawes A.C."/>
            <person name="Hernandez J."/>
            <person name="Hines S."/>
            <person name="Holder M."/>
            <person name="Hume J."/>
            <person name="Jhangiani S.N."/>
            <person name="Joshi V."/>
            <person name="Khan Z.M."/>
            <person name="Kirkness E.F."/>
            <person name="Cree A."/>
            <person name="Fowler R.G."/>
            <person name="Lee S."/>
            <person name="Lewis L.R."/>
            <person name="Li Z."/>
            <person name="Liu Y.-S."/>
            <person name="Moore S.M."/>
            <person name="Muzny D."/>
            <person name="Nazareth L.V."/>
            <person name="Ngo D.N."/>
            <person name="Okwuonu G.O."/>
            <person name="Pai G."/>
            <person name="Parker D."/>
            <person name="Paul H.A."/>
            <person name="Pfannkoch C."/>
            <person name="Pohl C.S."/>
            <person name="Rogers Y.-H.C."/>
            <person name="Ruiz S.J."/>
            <person name="Sabo A."/>
            <person name="Santibanez J."/>
            <person name="Schneider B.W."/>
            <person name="Smith S.M."/>
            <person name="Sodergren E."/>
            <person name="Svatek A.F."/>
            <person name="Utterback T.R."/>
            <person name="Vattathil S."/>
            <person name="Warren W."/>
            <person name="White C.S."/>
            <person name="Chinwalla A.T."/>
            <person name="Feng Y."/>
            <person name="Halpern A.L."/>
            <person name="Hillier L.W."/>
            <person name="Huang X."/>
            <person name="Minx P."/>
            <person name="Nelson J.O."/>
            <person name="Pepin K.H."/>
            <person name="Qin X."/>
            <person name="Sutton G.G."/>
            <person name="Venter E."/>
            <person name="Walenz B.P."/>
            <person name="Wallis J.W."/>
            <person name="Worley K.C."/>
            <person name="Yang S.-P."/>
            <person name="Jones S.M."/>
            <person name="Marra M.A."/>
            <person name="Rocchi M."/>
            <person name="Schein J.E."/>
            <person name="Baertsch R."/>
            <person name="Clarke L."/>
            <person name="Csuros M."/>
            <person name="Glasscock J."/>
            <person name="Harris R.A."/>
            <person name="Havlak P."/>
            <person name="Jackson A.R."/>
            <person name="Jiang H."/>
            <person name="Liu Y."/>
            <person name="Messina D.N."/>
            <person name="Shen Y."/>
            <person name="Song H.X.-Z."/>
            <person name="Wylie T."/>
            <person name="Zhang L."/>
            <person name="Birney E."/>
            <person name="Han K."/>
            <person name="Konkel M.K."/>
            <person name="Lee J."/>
            <person name="Smit A.F.A."/>
            <person name="Ullmer B."/>
            <person name="Wang H."/>
            <person name="Xing J."/>
            <person name="Burhans R."/>
            <person name="Cheng Z."/>
            <person name="Karro J.E."/>
            <person name="Ma J."/>
            <person name="Raney B."/>
            <person name="She X."/>
            <person name="Cox M.J."/>
            <person name="Demuth J.P."/>
            <person name="Dumas L.J."/>
            <person name="Han S.-G."/>
            <person name="Hopkins J."/>
            <person name="Karimpour-Fard A."/>
            <person name="Kim Y.H."/>
            <person name="Pollack J.R."/>
            <person name="Vinar T."/>
            <person name="Addo-Quaye C."/>
            <person name="Degenhardt J."/>
            <person name="Denby A."/>
            <person name="Hubisz M.J."/>
            <person name="Indap A."/>
            <person name="Kosiol C."/>
            <person name="Lahn B.T."/>
            <person name="Lawson H.A."/>
            <person name="Marklein A."/>
            <person name="Nielsen R."/>
            <person name="Vallender E.J."/>
            <person name="Clark A.G."/>
            <person name="Ferguson B."/>
            <person name="Hernandez R.D."/>
            <person name="Hirani K."/>
            <person name="Kehrer-Sawatzki H."/>
            <person name="Kolb J."/>
            <person name="Patil S."/>
            <person name="Pu L.-L."/>
            <person name="Ren Y."/>
            <person name="Smith D.G."/>
            <person name="Wheeler D.A."/>
            <person name="Schenck I."/>
            <person name="Ball E.V."/>
            <person name="Chen R."/>
            <person name="Cooper D.N."/>
            <person name="Giardine B."/>
            <person name="Hsu F."/>
            <person name="Kent W.J."/>
            <person name="Lesk A."/>
            <person name="Nelson D.L."/>
            <person name="O'brien W.E."/>
            <person name="Pruefer K."/>
            <person name="Stenson P.D."/>
            <person name="Wallace J.C."/>
            <person name="Ke H."/>
            <person name="Liu X.-M."/>
            <person name="Wang P."/>
            <person name="Xiang A.P."/>
            <person name="Yang F."/>
            <person name="Barber G.P."/>
            <person name="Haussler D."/>
            <person name="Karolchik D."/>
            <person name="Kern A.D."/>
            <person name="Kuhn R.M."/>
            <person name="Smith K.E."/>
            <person name="Zwieg A.S."/>
        </authorList>
    </citation>
    <scope>NUCLEOTIDE SEQUENCE [LARGE SCALE GENOMIC DNA]</scope>
    <source>
        <strain evidence="6">17573</strain>
    </source>
</reference>
<dbReference type="InterPro" id="IPR036047">
    <property type="entry name" value="F-box-like_dom_sf"/>
</dbReference>
<feature type="domain" description="F-box" evidence="3">
    <location>
        <begin position="298"/>
        <end position="345"/>
    </location>
</feature>
<dbReference type="VEuPathDB" id="HostDB:ENSMMUG00000014544"/>
<reference evidence="5" key="3">
    <citation type="submission" date="2025-08" db="UniProtKB">
        <authorList>
            <consortium name="Ensembl"/>
        </authorList>
    </citation>
    <scope>IDENTIFICATION</scope>
    <source>
        <strain evidence="5">17573</strain>
    </source>
</reference>
<dbReference type="GeneTree" id="ENSGT00940000162455"/>
<dbReference type="VGNC" id="VGNC:72530">
    <property type="gene designation" value="FBXO17"/>
</dbReference>
<dbReference type="ExpressionAtlas" id="F6XH68">
    <property type="expression patterns" value="baseline"/>
</dbReference>
<evidence type="ECO:0000259" key="3">
    <source>
        <dbReference type="PROSITE" id="PS50181"/>
    </source>
</evidence>
<feature type="domain" description="FBA" evidence="4">
    <location>
        <begin position="106"/>
        <end position="285"/>
    </location>
</feature>
<evidence type="ECO:0000313" key="7">
    <source>
        <dbReference type="VGNC" id="VGNC:72530"/>
    </source>
</evidence>